<name>A0A3A3GHY4_9BURK</name>
<dbReference type="InterPro" id="IPR023387">
    <property type="entry name" value="DUF1653-like_dom"/>
</dbReference>
<accession>A0A3A3GHY4</accession>
<proteinExistence type="predicted"/>
<dbReference type="InterPro" id="IPR037135">
    <property type="entry name" value="DUF1653-like_dom_sf"/>
</dbReference>
<dbReference type="Proteomes" id="UP000266327">
    <property type="component" value="Unassembled WGS sequence"/>
</dbReference>
<evidence type="ECO:0000313" key="3">
    <source>
        <dbReference type="Proteomes" id="UP000266327"/>
    </source>
</evidence>
<dbReference type="RefSeq" id="WP_119783964.1">
    <property type="nucleotide sequence ID" value="NZ_QYUQ01000002.1"/>
</dbReference>
<keyword evidence="3" id="KW-1185">Reference proteome</keyword>
<dbReference type="EMBL" id="QYUQ01000002">
    <property type="protein sequence ID" value="RJG00510.1"/>
    <property type="molecule type" value="Genomic_DNA"/>
</dbReference>
<protein>
    <submittedName>
        <fullName evidence="2">DUF1653 domain-containing protein</fullName>
    </submittedName>
</protein>
<gene>
    <name evidence="2" type="ORF">D3878_02055</name>
</gene>
<comment type="caution">
    <text evidence="2">The sequence shown here is derived from an EMBL/GenBank/DDBJ whole genome shotgun (WGS) entry which is preliminary data.</text>
</comment>
<dbReference type="OrthoDB" id="371169at2"/>
<evidence type="ECO:0000259" key="1">
    <source>
        <dbReference type="Pfam" id="PF07866"/>
    </source>
</evidence>
<sequence>MANTNHQAKRYRHYKGGIYELVCEATQEADLTPVIVYRAHDGSVWVRPRDVFFQMIEVDGKQMPRFAPIDD</sequence>
<reference evidence="3" key="1">
    <citation type="submission" date="2018-09" db="EMBL/GenBank/DDBJ databases">
        <authorList>
            <person name="Zhu H."/>
        </authorList>
    </citation>
    <scope>NUCLEOTIDE SEQUENCE [LARGE SCALE GENOMIC DNA]</scope>
    <source>
        <strain evidence="3">K1S02-23</strain>
    </source>
</reference>
<dbReference type="Pfam" id="PF07866">
    <property type="entry name" value="DUF1653"/>
    <property type="match status" value="1"/>
</dbReference>
<dbReference type="Gene3D" id="2.30.30.320">
    <property type="entry name" value="DUF1653-like domain"/>
    <property type="match status" value="1"/>
</dbReference>
<feature type="domain" description="DUF1653" evidence="1">
    <location>
        <begin position="9"/>
        <end position="67"/>
    </location>
</feature>
<organism evidence="2 3">
    <name type="scientific">Noviherbaspirillum sedimenti</name>
    <dbReference type="NCBI Taxonomy" id="2320865"/>
    <lineage>
        <taxon>Bacteria</taxon>
        <taxon>Pseudomonadati</taxon>
        <taxon>Pseudomonadota</taxon>
        <taxon>Betaproteobacteria</taxon>
        <taxon>Burkholderiales</taxon>
        <taxon>Oxalobacteraceae</taxon>
        <taxon>Noviherbaspirillum</taxon>
    </lineage>
</organism>
<dbReference type="AlphaFoldDB" id="A0A3A3GHY4"/>
<evidence type="ECO:0000313" key="2">
    <source>
        <dbReference type="EMBL" id="RJG00510.1"/>
    </source>
</evidence>